<evidence type="ECO:0000313" key="1">
    <source>
        <dbReference type="EMBL" id="MBD2769699.1"/>
    </source>
</evidence>
<dbReference type="EMBL" id="JACXAD010000022">
    <property type="protein sequence ID" value="MBD2769699.1"/>
    <property type="molecule type" value="Genomic_DNA"/>
</dbReference>
<evidence type="ECO:0008006" key="3">
    <source>
        <dbReference type="Google" id="ProtNLM"/>
    </source>
</evidence>
<keyword evidence="2" id="KW-1185">Reference proteome</keyword>
<evidence type="ECO:0000313" key="2">
    <source>
        <dbReference type="Proteomes" id="UP000612233"/>
    </source>
</evidence>
<comment type="caution">
    <text evidence="1">The sequence shown here is derived from an EMBL/GenBank/DDBJ whole genome shotgun (WGS) entry which is preliminary data.</text>
</comment>
<name>A0A927BGE2_9BACT</name>
<dbReference type="Proteomes" id="UP000612233">
    <property type="component" value="Unassembled WGS sequence"/>
</dbReference>
<organism evidence="1 2">
    <name type="scientific">Hymenobacter montanus</name>
    <dbReference type="NCBI Taxonomy" id="2771359"/>
    <lineage>
        <taxon>Bacteria</taxon>
        <taxon>Pseudomonadati</taxon>
        <taxon>Bacteroidota</taxon>
        <taxon>Cytophagia</taxon>
        <taxon>Cytophagales</taxon>
        <taxon>Hymenobacteraceae</taxon>
        <taxon>Hymenobacter</taxon>
    </lineage>
</organism>
<dbReference type="AlphaFoldDB" id="A0A927BGE2"/>
<dbReference type="RefSeq" id="WP_191006507.1">
    <property type="nucleotide sequence ID" value="NZ_JACXAD010000022.1"/>
</dbReference>
<dbReference type="SUPFAM" id="SSF69279">
    <property type="entry name" value="Phage tail proteins"/>
    <property type="match status" value="1"/>
</dbReference>
<accession>A0A927BGE2</accession>
<proteinExistence type="predicted"/>
<sequence>MSILLTCRVTIGDIVYTKISGFDSESSWKNLGDTATLKLYGFCTVLASDDDTEGTVQALEDLVQVGDPVTVELGYDGELHTEFQGYVAEIKLTIPFELRLEDGYFNLKRTRVNRSWKNTTLRKLLADLVPTAILSPSIPDMRIDTFRADRTTTAGVLKKLKDDYPGLCAYFRDGRLFVGLTYTEFTSTSGVEAALALYSFQQNIVDDNLTYQRKEDVHIKAKVVAMHQNGKRTTTEAGDVDGEERTITLRTETKDKTVLKLLAEAELAKFKYDGYRGDFTGFGVPRIIHSGVADLLDTKHPQRSGRYLVDAVGISFGPEGYRRKVTLGKRSSH</sequence>
<protein>
    <recommendedName>
        <fullName evidence="3">Phage late control D family protein</fullName>
    </recommendedName>
</protein>
<reference evidence="1" key="1">
    <citation type="submission" date="2020-09" db="EMBL/GenBank/DDBJ databases">
        <authorList>
            <person name="Kim M.K."/>
        </authorList>
    </citation>
    <scope>NUCLEOTIDE SEQUENCE</scope>
    <source>
        <strain evidence="1">BT664</strain>
    </source>
</reference>
<gene>
    <name evidence="1" type="ORF">IC235_17555</name>
</gene>